<sequence>MSQSCAEPLHLLTVVQMFGDPFSTQKPVTEMIMKYAVNRNIIDVHTLCQFIDAYCRSCRIISSTCAIVSGGGDCEVALAQCRIFFATFTSFSEPSAPTLHSGQ</sequence>
<comment type="caution">
    <text evidence="1">The sequence shown here is derived from an EMBL/GenBank/DDBJ whole genome shotgun (WGS) entry which is preliminary data.</text>
</comment>
<gene>
    <name evidence="1" type="ORF">TNCT_459181</name>
</gene>
<dbReference type="AlphaFoldDB" id="A0A8X6KT35"/>
<name>A0A8X6KT35_TRICU</name>
<keyword evidence="2" id="KW-1185">Reference proteome</keyword>
<dbReference type="OrthoDB" id="10540681at2759"/>
<dbReference type="EMBL" id="BMAO01013023">
    <property type="protein sequence ID" value="GFQ85640.1"/>
    <property type="molecule type" value="Genomic_DNA"/>
</dbReference>
<organism evidence="1 2">
    <name type="scientific">Trichonephila clavata</name>
    <name type="common">Joro spider</name>
    <name type="synonym">Nephila clavata</name>
    <dbReference type="NCBI Taxonomy" id="2740835"/>
    <lineage>
        <taxon>Eukaryota</taxon>
        <taxon>Metazoa</taxon>
        <taxon>Ecdysozoa</taxon>
        <taxon>Arthropoda</taxon>
        <taxon>Chelicerata</taxon>
        <taxon>Arachnida</taxon>
        <taxon>Araneae</taxon>
        <taxon>Araneomorphae</taxon>
        <taxon>Entelegynae</taxon>
        <taxon>Araneoidea</taxon>
        <taxon>Nephilidae</taxon>
        <taxon>Trichonephila</taxon>
    </lineage>
</organism>
<proteinExistence type="predicted"/>
<protein>
    <submittedName>
        <fullName evidence="1">Uncharacterized protein</fullName>
    </submittedName>
</protein>
<evidence type="ECO:0000313" key="1">
    <source>
        <dbReference type="EMBL" id="GFQ85640.1"/>
    </source>
</evidence>
<reference evidence="1" key="1">
    <citation type="submission" date="2020-07" db="EMBL/GenBank/DDBJ databases">
        <title>Multicomponent nature underlies the extraordinary mechanical properties of spider dragline silk.</title>
        <authorList>
            <person name="Kono N."/>
            <person name="Nakamura H."/>
            <person name="Mori M."/>
            <person name="Yoshida Y."/>
            <person name="Ohtoshi R."/>
            <person name="Malay A.D."/>
            <person name="Moran D.A.P."/>
            <person name="Tomita M."/>
            <person name="Numata K."/>
            <person name="Arakawa K."/>
        </authorList>
    </citation>
    <scope>NUCLEOTIDE SEQUENCE</scope>
</reference>
<dbReference type="Proteomes" id="UP000887116">
    <property type="component" value="Unassembled WGS sequence"/>
</dbReference>
<evidence type="ECO:0000313" key="2">
    <source>
        <dbReference type="Proteomes" id="UP000887116"/>
    </source>
</evidence>
<accession>A0A8X6KT35</accession>